<sequence length="287" mass="31420">MAFVPKQITQYQAEHLAELQGDVSETAINYCLDLIPPFKTGDVVHDNACGSGAVTESIMAANPPPGIHIHATDVNPQFVQGVESLAKSKDWPVTAAVMPAQALTFEDNKFTQSITSFAFHCLGDHDEAARQIYRTLQPGGVAIATIWVFMPHVDALQHAHWQTRGRDGPMPTLLPLEDYQELNLRDALKAGGFTDEKISCTETTAHLKVPQGGLKRWAQLAWSYLGALPSGWSQDDEDHWDEAIGDIVKQLQSGKGITAGPNGETNMEMRAVAPWRRSRGGARDRAK</sequence>
<dbReference type="EMBL" id="RYZI01000139">
    <property type="protein sequence ID" value="RWA09818.1"/>
    <property type="molecule type" value="Genomic_DNA"/>
</dbReference>
<protein>
    <recommendedName>
        <fullName evidence="1">Methyltransferase type 11 domain-containing protein</fullName>
    </recommendedName>
</protein>
<evidence type="ECO:0000313" key="3">
    <source>
        <dbReference type="Proteomes" id="UP000286045"/>
    </source>
</evidence>
<reference evidence="2 3" key="1">
    <citation type="submission" date="2018-12" db="EMBL/GenBank/DDBJ databases">
        <title>Draft genome sequence of Xylaria grammica IHI A82.</title>
        <authorList>
            <person name="Buettner E."/>
            <person name="Kellner H."/>
        </authorList>
    </citation>
    <scope>NUCLEOTIDE SEQUENCE [LARGE SCALE GENOMIC DNA]</scope>
    <source>
        <strain evidence="2 3">IHI A82</strain>
    </source>
</reference>
<dbReference type="Proteomes" id="UP000286045">
    <property type="component" value="Unassembled WGS sequence"/>
</dbReference>
<organism evidence="2 3">
    <name type="scientific">Xylaria grammica</name>
    <dbReference type="NCBI Taxonomy" id="363999"/>
    <lineage>
        <taxon>Eukaryota</taxon>
        <taxon>Fungi</taxon>
        <taxon>Dikarya</taxon>
        <taxon>Ascomycota</taxon>
        <taxon>Pezizomycotina</taxon>
        <taxon>Sordariomycetes</taxon>
        <taxon>Xylariomycetidae</taxon>
        <taxon>Xylariales</taxon>
        <taxon>Xylariaceae</taxon>
        <taxon>Xylaria</taxon>
    </lineage>
</organism>
<name>A0A439D5Z9_9PEZI</name>
<dbReference type="CDD" id="cd02440">
    <property type="entry name" value="AdoMet_MTases"/>
    <property type="match status" value="1"/>
</dbReference>
<accession>A0A439D5Z9</accession>
<dbReference type="GO" id="GO:0008757">
    <property type="term" value="F:S-adenosylmethionine-dependent methyltransferase activity"/>
    <property type="evidence" value="ECO:0007669"/>
    <property type="project" value="InterPro"/>
</dbReference>
<comment type="caution">
    <text evidence="2">The sequence shown here is derived from an EMBL/GenBank/DDBJ whole genome shotgun (WGS) entry which is preliminary data.</text>
</comment>
<dbReference type="SUPFAM" id="SSF53335">
    <property type="entry name" value="S-adenosyl-L-methionine-dependent methyltransferases"/>
    <property type="match status" value="1"/>
</dbReference>
<dbReference type="Gene3D" id="3.40.50.150">
    <property type="entry name" value="Vaccinia Virus protein VP39"/>
    <property type="match status" value="1"/>
</dbReference>
<proteinExistence type="predicted"/>
<dbReference type="AlphaFoldDB" id="A0A439D5Z9"/>
<dbReference type="STRING" id="363999.A0A439D5Z9"/>
<gene>
    <name evidence="2" type="ORF">EKO27_g5294</name>
</gene>
<feature type="domain" description="Methyltransferase type 11" evidence="1">
    <location>
        <begin position="46"/>
        <end position="143"/>
    </location>
</feature>
<evidence type="ECO:0000259" key="1">
    <source>
        <dbReference type="Pfam" id="PF08241"/>
    </source>
</evidence>
<dbReference type="InterPro" id="IPR029063">
    <property type="entry name" value="SAM-dependent_MTases_sf"/>
</dbReference>
<dbReference type="InterPro" id="IPR013216">
    <property type="entry name" value="Methyltransf_11"/>
</dbReference>
<dbReference type="Pfam" id="PF08241">
    <property type="entry name" value="Methyltransf_11"/>
    <property type="match status" value="1"/>
</dbReference>
<evidence type="ECO:0000313" key="2">
    <source>
        <dbReference type="EMBL" id="RWA09818.1"/>
    </source>
</evidence>
<keyword evidence="3" id="KW-1185">Reference proteome</keyword>